<accession>I3C782</accession>
<sequence>MGILFLILRNLNMAKILITGSSGFFGRNISEFLQKHHSVIGLSRTNSDIKSDLKSECPKLDNDIDYVIHAAGKAHIVPKTEEQKLEFFDINVTGTKNLLKALEGKKIKSFIFISTVAVYGLETGTNIKENYPLNGDTPYAMSKIEAEEITRKWSKKKKIPLLILRLPLIVGDNPPGNLGAMIKAIKKGYYFSVNKGRARRSMVMVADIAKFIGDNFEKSGIYNLTDDYDPTFHELEAVITKQLGKKNVLNLPSWGIKYLGLIGDKLTILPINSNKIKKMSNDLTFDCSRAKKELNWTPSKVVDKLMLNYND</sequence>
<dbReference type="SUPFAM" id="SSF51735">
    <property type="entry name" value="NAD(P)-binding Rossmann-fold domains"/>
    <property type="match status" value="1"/>
</dbReference>
<evidence type="ECO:0000313" key="3">
    <source>
        <dbReference type="Proteomes" id="UP000004690"/>
    </source>
</evidence>
<dbReference type="InterPro" id="IPR001509">
    <property type="entry name" value="Epimerase_deHydtase"/>
</dbReference>
<dbReference type="eggNOG" id="COG0451">
    <property type="taxonomic scope" value="Bacteria"/>
</dbReference>
<organism evidence="2 3">
    <name type="scientific">Galbibacter orientalis DSM 19592</name>
    <dbReference type="NCBI Taxonomy" id="926559"/>
    <lineage>
        <taxon>Bacteria</taxon>
        <taxon>Pseudomonadati</taxon>
        <taxon>Bacteroidota</taxon>
        <taxon>Flavobacteriia</taxon>
        <taxon>Flavobacteriales</taxon>
        <taxon>Flavobacteriaceae</taxon>
        <taxon>Galbibacter</taxon>
    </lineage>
</organism>
<dbReference type="STRING" id="926559.JoomaDRAFT_2496"/>
<dbReference type="PANTHER" id="PTHR43245">
    <property type="entry name" value="BIFUNCTIONAL POLYMYXIN RESISTANCE PROTEIN ARNA"/>
    <property type="match status" value="1"/>
</dbReference>
<evidence type="ECO:0000313" key="2">
    <source>
        <dbReference type="EMBL" id="EIJ39475.1"/>
    </source>
</evidence>
<dbReference type="Gene3D" id="3.40.50.720">
    <property type="entry name" value="NAD(P)-binding Rossmann-like Domain"/>
    <property type="match status" value="1"/>
</dbReference>
<protein>
    <submittedName>
        <fullName evidence="2">Nucleoside-diphosphate-sugar epimerase</fullName>
    </submittedName>
</protein>
<evidence type="ECO:0000259" key="1">
    <source>
        <dbReference type="Pfam" id="PF01370"/>
    </source>
</evidence>
<dbReference type="InterPro" id="IPR036291">
    <property type="entry name" value="NAD(P)-bd_dom_sf"/>
</dbReference>
<proteinExistence type="predicted"/>
<dbReference type="Pfam" id="PF01370">
    <property type="entry name" value="Epimerase"/>
    <property type="match status" value="1"/>
</dbReference>
<reference evidence="2 3" key="1">
    <citation type="submission" date="2012-02" db="EMBL/GenBank/DDBJ databases">
        <title>Improved High-Quality Draft genome of Joostella marina DSM 19592.</title>
        <authorList>
            <consortium name="US DOE Joint Genome Institute (JGI-PGF)"/>
            <person name="Lucas S."/>
            <person name="Copeland A."/>
            <person name="Lapidus A."/>
            <person name="Bruce D."/>
            <person name="Goodwin L."/>
            <person name="Pitluck S."/>
            <person name="Peters L."/>
            <person name="Chertkov O."/>
            <person name="Ovchinnikova G."/>
            <person name="Kyrpides N."/>
            <person name="Mavromatis K."/>
            <person name="Detter J.C."/>
            <person name="Han C."/>
            <person name="Land M."/>
            <person name="Hauser L."/>
            <person name="Markowitz V."/>
            <person name="Cheng J.-F."/>
            <person name="Hugenholtz P."/>
            <person name="Woyke T."/>
            <person name="Wu D."/>
            <person name="Tindall B."/>
            <person name="Brambilla E."/>
            <person name="Klenk H.-P."/>
            <person name="Eisen J.A."/>
        </authorList>
    </citation>
    <scope>NUCLEOTIDE SEQUENCE [LARGE SCALE GENOMIC DNA]</scope>
    <source>
        <strain evidence="2 3">DSM 19592</strain>
    </source>
</reference>
<dbReference type="Proteomes" id="UP000004690">
    <property type="component" value="Unassembled WGS sequence"/>
</dbReference>
<dbReference type="PANTHER" id="PTHR43245:SF58">
    <property type="entry name" value="BLL5923 PROTEIN"/>
    <property type="match status" value="1"/>
</dbReference>
<feature type="domain" description="NAD-dependent epimerase/dehydratase" evidence="1">
    <location>
        <begin position="16"/>
        <end position="212"/>
    </location>
</feature>
<dbReference type="AlphaFoldDB" id="I3C782"/>
<name>I3C782_9FLAO</name>
<gene>
    <name evidence="2" type="ORF">JoomaDRAFT_2496</name>
</gene>
<keyword evidence="3" id="KW-1185">Reference proteome</keyword>
<dbReference type="HOGENOM" id="CLU_007383_6_1_10"/>
<dbReference type="InterPro" id="IPR050177">
    <property type="entry name" value="Lipid_A_modif_metabolic_enz"/>
</dbReference>
<dbReference type="EMBL" id="JH651379">
    <property type="protein sequence ID" value="EIJ39475.1"/>
    <property type="molecule type" value="Genomic_DNA"/>
</dbReference>